<keyword evidence="2" id="KW-1133">Transmembrane helix</keyword>
<proteinExistence type="predicted"/>
<feature type="transmembrane region" description="Helical" evidence="2">
    <location>
        <begin position="12"/>
        <end position="36"/>
    </location>
</feature>
<reference evidence="3" key="1">
    <citation type="submission" date="2023-06" db="EMBL/GenBank/DDBJ databases">
        <title>Genome-scale phylogeny and comparative genomics of the fungal order Sordariales.</title>
        <authorList>
            <consortium name="Lawrence Berkeley National Laboratory"/>
            <person name="Hensen N."/>
            <person name="Bonometti L."/>
            <person name="Westerberg I."/>
            <person name="Brannstrom I.O."/>
            <person name="Guillou S."/>
            <person name="Cros-Aarteil S."/>
            <person name="Calhoun S."/>
            <person name="Haridas S."/>
            <person name="Kuo A."/>
            <person name="Mondo S."/>
            <person name="Pangilinan J."/>
            <person name="Riley R."/>
            <person name="Labutti K."/>
            <person name="Andreopoulos B."/>
            <person name="Lipzen A."/>
            <person name="Chen C."/>
            <person name="Yanf M."/>
            <person name="Daum C."/>
            <person name="Ng V."/>
            <person name="Clum A."/>
            <person name="Steindorff A."/>
            <person name="Ohm R."/>
            <person name="Martin F."/>
            <person name="Silar P."/>
            <person name="Natvig D."/>
            <person name="Lalanne C."/>
            <person name="Gautier V."/>
            <person name="Ament-Velasquez S.L."/>
            <person name="Kruys A."/>
            <person name="Hutchinson M.I."/>
            <person name="Powell A.J."/>
            <person name="Barry K."/>
            <person name="Miller A.N."/>
            <person name="Grigoriev I.V."/>
            <person name="Debuchy R."/>
            <person name="Gladieux P."/>
            <person name="Thoren M.H."/>
            <person name="Johannesson H."/>
        </authorList>
    </citation>
    <scope>NUCLEOTIDE SEQUENCE</scope>
    <source>
        <strain evidence="3">CBS 606.72</strain>
    </source>
</reference>
<feature type="transmembrane region" description="Helical" evidence="2">
    <location>
        <begin position="108"/>
        <end position="129"/>
    </location>
</feature>
<feature type="transmembrane region" description="Helical" evidence="2">
    <location>
        <begin position="231"/>
        <end position="251"/>
    </location>
</feature>
<feature type="compositionally biased region" description="Low complexity" evidence="1">
    <location>
        <begin position="382"/>
        <end position="438"/>
    </location>
</feature>
<feature type="region of interest" description="Disordered" evidence="1">
    <location>
        <begin position="349"/>
        <end position="472"/>
    </location>
</feature>
<gene>
    <name evidence="3" type="ORF">B0T14DRAFT_247612</name>
</gene>
<keyword evidence="4" id="KW-1185">Reference proteome</keyword>
<evidence type="ECO:0000313" key="4">
    <source>
        <dbReference type="Proteomes" id="UP001175000"/>
    </source>
</evidence>
<accession>A0AA39WJB9</accession>
<evidence type="ECO:0000256" key="1">
    <source>
        <dbReference type="SAM" id="MobiDB-lite"/>
    </source>
</evidence>
<dbReference type="EMBL" id="JAULSU010000005">
    <property type="protein sequence ID" value="KAK0616483.1"/>
    <property type="molecule type" value="Genomic_DNA"/>
</dbReference>
<feature type="compositionally biased region" description="Low complexity" evidence="1">
    <location>
        <begin position="349"/>
        <end position="367"/>
    </location>
</feature>
<evidence type="ECO:0000313" key="3">
    <source>
        <dbReference type="EMBL" id="KAK0616483.1"/>
    </source>
</evidence>
<feature type="transmembrane region" description="Helical" evidence="2">
    <location>
        <begin position="141"/>
        <end position="164"/>
    </location>
</feature>
<sequence length="472" mass="51481">MDIVDTSRGPRIAGAALFGIWVTPLFIIWCISLCTARRKGDPARVGIAWLKAVFPFWILALTFITIGYGLGLWVLFASDGSVDFDEDVILAVAHASDSIWGVGWLFKYIADTLLLVTLAELGNGFILCVTGVNRFAKPIRYTALGFAALFIILDVAWFGLLMQYHKAFYAYVLDPRPARGTAAALDRDARTLSQLAGALDILLWLATLPTLGYAAFVMHKAKSVPNLRNSAGLFLAAAILNLVRMTTEMALTATYGLPESRVIAPVHVPFVVRPILDCIPMFVLLVLLFVIGIRKKKGLWSGQVAQQQQQPAPGGPVIYVAPSGQPGQPPMVWQGQPVQGQQQPYYPYPQQGYAGYPQQQQQQQQQPQQPPSGYPHSGYPHAGYPQQPVQGYPQQPVQGYPQQPAQGYPQQPAQGYPQQPAQGYPQQPAQSYAQQPVQGYPQQAPEAVPPGQQLQQVTQEPKASAVATAPVS</sequence>
<feature type="compositionally biased region" description="Polar residues" evidence="1">
    <location>
        <begin position="452"/>
        <end position="461"/>
    </location>
</feature>
<protein>
    <submittedName>
        <fullName evidence="3">Uncharacterized protein</fullName>
    </submittedName>
</protein>
<keyword evidence="2" id="KW-0472">Membrane</keyword>
<evidence type="ECO:0000256" key="2">
    <source>
        <dbReference type="SAM" id="Phobius"/>
    </source>
</evidence>
<dbReference type="AlphaFoldDB" id="A0AA39WJB9"/>
<dbReference type="Proteomes" id="UP001175000">
    <property type="component" value="Unassembled WGS sequence"/>
</dbReference>
<keyword evidence="2" id="KW-0812">Transmembrane</keyword>
<comment type="caution">
    <text evidence="3">The sequence shown here is derived from an EMBL/GenBank/DDBJ whole genome shotgun (WGS) entry which is preliminary data.</text>
</comment>
<feature type="transmembrane region" description="Helical" evidence="2">
    <location>
        <begin position="271"/>
        <end position="293"/>
    </location>
</feature>
<feature type="transmembrane region" description="Helical" evidence="2">
    <location>
        <begin position="48"/>
        <end position="76"/>
    </location>
</feature>
<feature type="transmembrane region" description="Helical" evidence="2">
    <location>
        <begin position="201"/>
        <end position="219"/>
    </location>
</feature>
<organism evidence="3 4">
    <name type="scientific">Immersiella caudata</name>
    <dbReference type="NCBI Taxonomy" id="314043"/>
    <lineage>
        <taxon>Eukaryota</taxon>
        <taxon>Fungi</taxon>
        <taxon>Dikarya</taxon>
        <taxon>Ascomycota</taxon>
        <taxon>Pezizomycotina</taxon>
        <taxon>Sordariomycetes</taxon>
        <taxon>Sordariomycetidae</taxon>
        <taxon>Sordariales</taxon>
        <taxon>Lasiosphaeriaceae</taxon>
        <taxon>Immersiella</taxon>
    </lineage>
</organism>
<name>A0AA39WJB9_9PEZI</name>